<dbReference type="InterPro" id="IPR027417">
    <property type="entry name" value="P-loop_NTPase"/>
</dbReference>
<dbReference type="GO" id="GO:0031297">
    <property type="term" value="P:replication fork processing"/>
    <property type="evidence" value="ECO:0007669"/>
    <property type="project" value="TreeGrafter"/>
</dbReference>
<evidence type="ECO:0000259" key="2">
    <source>
        <dbReference type="PROSITE" id="PS51194"/>
    </source>
</evidence>
<keyword evidence="4" id="KW-1185">Reference proteome</keyword>
<reference evidence="3 4" key="1">
    <citation type="journal article" date="2016" name="Nat. Commun.">
        <title>Extremotolerant tardigrade genome and improved radiotolerance of human cultured cells by tardigrade-unique protein.</title>
        <authorList>
            <person name="Hashimoto T."/>
            <person name="Horikawa D.D."/>
            <person name="Saito Y."/>
            <person name="Kuwahara H."/>
            <person name="Kozuka-Hata H."/>
            <person name="Shin-I T."/>
            <person name="Minakuchi Y."/>
            <person name="Ohishi K."/>
            <person name="Motoyama A."/>
            <person name="Aizu T."/>
            <person name="Enomoto A."/>
            <person name="Kondo K."/>
            <person name="Tanaka S."/>
            <person name="Hara Y."/>
            <person name="Koshikawa S."/>
            <person name="Sagara H."/>
            <person name="Miura T."/>
            <person name="Yokobori S."/>
            <person name="Miyagawa K."/>
            <person name="Suzuki Y."/>
            <person name="Kubo T."/>
            <person name="Oyama M."/>
            <person name="Kohara Y."/>
            <person name="Fujiyama A."/>
            <person name="Arakawa K."/>
            <person name="Katayama T."/>
            <person name="Toyoda A."/>
            <person name="Kunieda T."/>
        </authorList>
    </citation>
    <scope>NUCLEOTIDE SEQUENCE [LARGE SCALE GENOMIC DNA]</scope>
    <source>
        <strain evidence="3 4">YOKOZUNA-1</strain>
    </source>
</reference>
<dbReference type="Pfam" id="PF00271">
    <property type="entry name" value="Helicase_C"/>
    <property type="match status" value="1"/>
</dbReference>
<proteinExistence type="predicted"/>
<protein>
    <recommendedName>
        <fullName evidence="2">Helicase C-terminal domain-containing protein</fullName>
    </recommendedName>
</protein>
<dbReference type="GO" id="GO:0006281">
    <property type="term" value="P:DNA repair"/>
    <property type="evidence" value="ECO:0007669"/>
    <property type="project" value="TreeGrafter"/>
</dbReference>
<dbReference type="PROSITE" id="PS51194">
    <property type="entry name" value="HELICASE_CTER"/>
    <property type="match status" value="1"/>
</dbReference>
<dbReference type="InterPro" id="IPR049730">
    <property type="entry name" value="SNF2/RAD54-like_C"/>
</dbReference>
<dbReference type="SUPFAM" id="SSF52540">
    <property type="entry name" value="P-loop containing nucleoside triphosphate hydrolases"/>
    <property type="match status" value="1"/>
</dbReference>
<evidence type="ECO:0000256" key="1">
    <source>
        <dbReference type="ARBA" id="ARBA00022801"/>
    </source>
</evidence>
<comment type="caution">
    <text evidence="3">The sequence shown here is derived from an EMBL/GenBank/DDBJ whole genome shotgun (WGS) entry which is preliminary data.</text>
</comment>
<dbReference type="GO" id="GO:0016787">
    <property type="term" value="F:hydrolase activity"/>
    <property type="evidence" value="ECO:0007669"/>
    <property type="project" value="UniProtKB-KW"/>
</dbReference>
<sequence>MIVAYMQLMLESTVMIRRLKKDVANQLREKSRKVVLLDPDIVQFDTKELTESQEHFRRQTSSKTASHHEKRGSLLNYYQQTGKAKVPAVIQYLQVRQFPGYLRWIMLLVYILQQLMEGNETLKVVIFAHHNYVLSQLYGALSETYRGIRIDGSTAPEDRKVLCDTFQQDDNCRIAVLSITACSTGLTLTAASVVVFAELYWNPGILAQAEDRLHRLGQRNNVTVV</sequence>
<dbReference type="PANTHER" id="PTHR45766">
    <property type="entry name" value="DNA ANNEALING HELICASE AND ENDONUCLEASE ZRANB3 FAMILY MEMBER"/>
    <property type="match status" value="1"/>
</dbReference>
<feature type="domain" description="Helicase C-terminal" evidence="2">
    <location>
        <begin position="111"/>
        <end position="225"/>
    </location>
</feature>
<keyword evidence="1" id="KW-0378">Hydrolase</keyword>
<dbReference type="PANTHER" id="PTHR45766:SF6">
    <property type="entry name" value="SWI_SNF-RELATED MATRIX-ASSOCIATED ACTIN-DEPENDENT REGULATOR OF CHROMATIN SUBFAMILY A-LIKE PROTEIN 1"/>
    <property type="match status" value="1"/>
</dbReference>
<dbReference type="Gene3D" id="3.40.50.300">
    <property type="entry name" value="P-loop containing nucleotide triphosphate hydrolases"/>
    <property type="match status" value="1"/>
</dbReference>
<dbReference type="AlphaFoldDB" id="A0A1D1WBX7"/>
<dbReference type="EMBL" id="BDGG01000059">
    <property type="protein sequence ID" value="GAV09924.1"/>
    <property type="molecule type" value="Genomic_DNA"/>
</dbReference>
<evidence type="ECO:0000313" key="3">
    <source>
        <dbReference type="EMBL" id="GAV09924.1"/>
    </source>
</evidence>
<dbReference type="OrthoDB" id="2801544at2759"/>
<accession>A0A1D1WBX7</accession>
<dbReference type="CDD" id="cd18793">
    <property type="entry name" value="SF2_C_SNF"/>
    <property type="match status" value="1"/>
</dbReference>
<organism evidence="3 4">
    <name type="scientific">Ramazzottius varieornatus</name>
    <name type="common">Water bear</name>
    <name type="synonym">Tardigrade</name>
    <dbReference type="NCBI Taxonomy" id="947166"/>
    <lineage>
        <taxon>Eukaryota</taxon>
        <taxon>Metazoa</taxon>
        <taxon>Ecdysozoa</taxon>
        <taxon>Tardigrada</taxon>
        <taxon>Eutardigrada</taxon>
        <taxon>Parachela</taxon>
        <taxon>Hypsibioidea</taxon>
        <taxon>Ramazzottiidae</taxon>
        <taxon>Ramazzottius</taxon>
    </lineage>
</organism>
<evidence type="ECO:0000313" key="4">
    <source>
        <dbReference type="Proteomes" id="UP000186922"/>
    </source>
</evidence>
<dbReference type="STRING" id="947166.A0A1D1WBX7"/>
<gene>
    <name evidence="3" type="primary">RvY_19393-1</name>
    <name evidence="3" type="synonym">RvY_19393.1</name>
    <name evidence="3" type="ORF">RvY_19393</name>
</gene>
<name>A0A1D1WBX7_RAMVA</name>
<dbReference type="Proteomes" id="UP000186922">
    <property type="component" value="Unassembled WGS sequence"/>
</dbReference>
<dbReference type="InterPro" id="IPR001650">
    <property type="entry name" value="Helicase_C-like"/>
</dbReference>
<dbReference type="GO" id="GO:0043596">
    <property type="term" value="C:nuclear replication fork"/>
    <property type="evidence" value="ECO:0007669"/>
    <property type="project" value="TreeGrafter"/>
</dbReference>
<dbReference type="SMART" id="SM00490">
    <property type="entry name" value="HELICc"/>
    <property type="match status" value="1"/>
</dbReference>